<dbReference type="GeneID" id="28489162"/>
<keyword evidence="5" id="KW-1185">Reference proteome</keyword>
<evidence type="ECO:0000313" key="4">
    <source>
        <dbReference type="EMBL" id="AMK15420.1"/>
    </source>
</evidence>
<dbReference type="Pfam" id="PF00535">
    <property type="entry name" value="Glycos_transf_2"/>
    <property type="match status" value="2"/>
</dbReference>
<dbReference type="InterPro" id="IPR001173">
    <property type="entry name" value="Glyco_trans_2-like"/>
</dbReference>
<dbReference type="PANTHER" id="PTHR22916:SF51">
    <property type="entry name" value="GLYCOSYLTRANSFERASE EPSH-RELATED"/>
    <property type="match status" value="1"/>
</dbReference>
<dbReference type="KEGG" id="mol:YLM1_0863"/>
<evidence type="ECO:0000256" key="2">
    <source>
        <dbReference type="ARBA" id="ARBA00022679"/>
    </source>
</evidence>
<dbReference type="STRING" id="294671.YLM1_0863"/>
<keyword evidence="1" id="KW-0328">Glycosyltransferase</keyword>
<evidence type="ECO:0000256" key="1">
    <source>
        <dbReference type="ARBA" id="ARBA00022676"/>
    </source>
</evidence>
<dbReference type="Proteomes" id="UP000066376">
    <property type="component" value="Chromosome"/>
</dbReference>
<proteinExistence type="predicted"/>
<dbReference type="Gene3D" id="3.90.550.10">
    <property type="entry name" value="Spore Coat Polysaccharide Biosynthesis Protein SpsA, Chain A"/>
    <property type="match status" value="3"/>
</dbReference>
<dbReference type="GO" id="GO:0016757">
    <property type="term" value="F:glycosyltransferase activity"/>
    <property type="evidence" value="ECO:0007669"/>
    <property type="project" value="UniProtKB-KW"/>
</dbReference>
<dbReference type="CDD" id="cd00761">
    <property type="entry name" value="Glyco_tranf_GTA_type"/>
    <property type="match status" value="2"/>
</dbReference>
<dbReference type="PATRIC" id="fig|294671.3.peg.904"/>
<dbReference type="AlphaFoldDB" id="A0A126QZ59"/>
<feature type="domain" description="Glycosyltransferase 2-like" evidence="3">
    <location>
        <begin position="5"/>
        <end position="143"/>
    </location>
</feature>
<name>A0A126QZ59_METOL</name>
<accession>A0A126QZ59</accession>
<reference evidence="5" key="2">
    <citation type="submission" date="2016-02" db="EMBL/GenBank/DDBJ databases">
        <title>The draft genome sequence of the rumen methanogen Methanobrevibacter olleyae YLM1.</title>
        <authorList>
            <consortium name="New Zealand Agricultural Greenhouse Gas Research Centre/Pastoral Greenhouse Gas Research Consortium"/>
            <person name="Kelly W.J."/>
            <person name="Li D."/>
            <person name="Lambie S.C."/>
            <person name="Attwood G.T."/>
            <person name="Altermann E."/>
            <person name="Leahy S.C."/>
        </authorList>
    </citation>
    <scope>NUCLEOTIDE SEQUENCE [LARGE SCALE GENOMIC DNA]</scope>
    <source>
        <strain evidence="5">YLM1</strain>
    </source>
</reference>
<dbReference type="EMBL" id="CP014265">
    <property type="protein sequence ID" value="AMK15420.1"/>
    <property type="molecule type" value="Genomic_DNA"/>
</dbReference>
<protein>
    <submittedName>
        <fullName evidence="4">Glycosyl transferase GT2 family</fullName>
    </submittedName>
</protein>
<evidence type="ECO:0000313" key="5">
    <source>
        <dbReference type="Proteomes" id="UP000066376"/>
    </source>
</evidence>
<evidence type="ECO:0000259" key="3">
    <source>
        <dbReference type="Pfam" id="PF00535"/>
    </source>
</evidence>
<organism evidence="4 5">
    <name type="scientific">Methanobrevibacter olleyae</name>
    <dbReference type="NCBI Taxonomy" id="294671"/>
    <lineage>
        <taxon>Archaea</taxon>
        <taxon>Methanobacteriati</taxon>
        <taxon>Methanobacteriota</taxon>
        <taxon>Methanomada group</taxon>
        <taxon>Methanobacteria</taxon>
        <taxon>Methanobacteriales</taxon>
        <taxon>Methanobacteriaceae</taxon>
        <taxon>Methanobrevibacter</taxon>
    </lineage>
</organism>
<dbReference type="InterPro" id="IPR029044">
    <property type="entry name" value="Nucleotide-diphossugar_trans"/>
</dbReference>
<sequence>MVKISVIIPIYNAEHSIKSCLESVLKQTLKDIEIICVNDGSTDRSLKILNEYAEKDSRIKLFNKENGGVGDSRNLGIDNAIGEYIAFLDADDIIVDDDSYYTLYHEAKKHNLEMVSGGIQFVGKNKISYENEWFKPIQKLQKRSSEEYGIPWYFYKNIFKRDFLNKHNIRFPSLLRGQDPVFFSEILTKIDYYYEVPIIYYSYTAPNEIKVNNSIKFLEYFKHFYEVFDILIKDKRFAPIIVQFSKILIEMKDRPIHVTNKQELLELLKVMDDLKSLYVNFNNDDLLKQVCSAFDKIIDRIDIVNVDMINLGFKNIEDNYSKGIVVKDVIKKPKISIVIPVYNVENYLEKCLNSVINQTLANIEIICINDGSTDNSLKILNQFANKDNRIKVFSFENAGLGPSRNRGIDRANGEYVAFLDSDDWLNLTFCEEIYKSASKNKADIVLFNAVEEYNDYKRKRIYFSKKIINDDSFVFDFRWNPSFILDSFFTVWSKLHRTEFLKENNIRFPSSLFEDMEFQVESYLKAKRICYNPNIFYHYRKENPKSIMNSLKGEDCYCIFDIINRIESHLKSNGVMKVYKNYFLKFKIIQLQQKLANVPDDFKEVYFKLIKDEFLKMDMSMLDLEYLPSKISRFYIFILNSSNYRSFFKLNSSINSNIQYINKNRLINEINKFNDIGVTSIKRKNKIIVSLTSFPERMQDIYFCLFSLLNQNFKPDEVILWLSDEQFPNKENDVPQNVLDLKNNGLTIKWCKDIGSYKKLLPSLEEYPNDFIVTADDDIFYPKNWLKNIWEEHKKYPNEIISCRTRIISYNSDKSFNNYNDWKLALKGRRPSYFNFFTTGGGTLFIPNSLSKHIFDEKLFLELCPLADDIWFWAMAVLNKTKIKCVDNPMPILCYINPARDLGLLNEKTLWEFNKLENNDKQFNNIISHFPELLDILFED</sequence>
<dbReference type="RefSeq" id="WP_067146650.1">
    <property type="nucleotide sequence ID" value="NZ_CP014265.1"/>
</dbReference>
<dbReference type="PANTHER" id="PTHR22916">
    <property type="entry name" value="GLYCOSYLTRANSFERASE"/>
    <property type="match status" value="1"/>
</dbReference>
<feature type="domain" description="Glycosyltransferase 2-like" evidence="3">
    <location>
        <begin position="336"/>
        <end position="460"/>
    </location>
</feature>
<gene>
    <name evidence="4" type="ORF">YLM1_0863</name>
</gene>
<keyword evidence="2 4" id="KW-0808">Transferase</keyword>
<reference evidence="4 5" key="1">
    <citation type="journal article" date="2016" name="Genome Announc.">
        <title>Draft Genome Sequence of the Rumen Methanogen Methanobrevibacter olleyae YLM1.</title>
        <authorList>
            <person name="Kelly W.J."/>
            <person name="Li D."/>
            <person name="Lambie S.C."/>
            <person name="Cox F."/>
            <person name="Attwood G.T."/>
            <person name="Altermann E."/>
            <person name="Leahy S.C."/>
        </authorList>
    </citation>
    <scope>NUCLEOTIDE SEQUENCE [LARGE SCALE GENOMIC DNA]</scope>
    <source>
        <strain evidence="4 5">YLM1</strain>
    </source>
</reference>
<dbReference type="SUPFAM" id="SSF53448">
    <property type="entry name" value="Nucleotide-diphospho-sugar transferases"/>
    <property type="match status" value="3"/>
</dbReference>